<dbReference type="SUPFAM" id="SSF55729">
    <property type="entry name" value="Acyl-CoA N-acyltransferases (Nat)"/>
    <property type="match status" value="1"/>
</dbReference>
<accession>A0A9X2RQB0</accession>
<protein>
    <submittedName>
        <fullName evidence="2">GNAT family N-acetyltransferase</fullName>
    </submittedName>
</protein>
<name>A0A9X2RQB0_9ACTN</name>
<dbReference type="Gene3D" id="3.40.630.30">
    <property type="match status" value="1"/>
</dbReference>
<dbReference type="AlphaFoldDB" id="A0A9X2RQB0"/>
<comment type="caution">
    <text evidence="2">The sequence shown here is derived from an EMBL/GenBank/DDBJ whole genome shotgun (WGS) entry which is preliminary data.</text>
</comment>
<evidence type="ECO:0000313" key="3">
    <source>
        <dbReference type="Proteomes" id="UP001142374"/>
    </source>
</evidence>
<feature type="domain" description="N-acetyltransferase" evidence="1">
    <location>
        <begin position="36"/>
        <end position="156"/>
    </location>
</feature>
<dbReference type="RefSeq" id="WP_168094733.1">
    <property type="nucleotide sequence ID" value="NZ_JAATER010000291.1"/>
</dbReference>
<sequence length="184" mass="20589">MTKTPDHFTRTPLTAETIDAILAVYVDARAELQHLEHYQPPRMRKQLERHAMRPGCLAALAWCENEPVGYAYGCPLGEADSWWPRVYPPLSADLTREDGKRTFRLDEIAVRTAWRGTGTARKVHDHLLANWTGRATLMVNPLAGGGKVQAVYERWGYVPVGHAQPQDTAPVLTVMIRPSHPAST</sequence>
<gene>
    <name evidence="2" type="ORF">NQU55_20380</name>
</gene>
<dbReference type="GO" id="GO:0016747">
    <property type="term" value="F:acyltransferase activity, transferring groups other than amino-acyl groups"/>
    <property type="evidence" value="ECO:0007669"/>
    <property type="project" value="InterPro"/>
</dbReference>
<dbReference type="InterPro" id="IPR000182">
    <property type="entry name" value="GNAT_dom"/>
</dbReference>
<keyword evidence="3" id="KW-1185">Reference proteome</keyword>
<evidence type="ECO:0000259" key="1">
    <source>
        <dbReference type="Pfam" id="PF00583"/>
    </source>
</evidence>
<dbReference type="Pfam" id="PF00583">
    <property type="entry name" value="Acetyltransf_1"/>
    <property type="match status" value="1"/>
</dbReference>
<dbReference type="EMBL" id="JANIID010000018">
    <property type="protein sequence ID" value="MCQ8772110.1"/>
    <property type="molecule type" value="Genomic_DNA"/>
</dbReference>
<organism evidence="2 3">
    <name type="scientific">Streptomyces telluris</name>
    <dbReference type="NCBI Taxonomy" id="2720021"/>
    <lineage>
        <taxon>Bacteria</taxon>
        <taxon>Bacillati</taxon>
        <taxon>Actinomycetota</taxon>
        <taxon>Actinomycetes</taxon>
        <taxon>Kitasatosporales</taxon>
        <taxon>Streptomycetaceae</taxon>
        <taxon>Streptomyces</taxon>
    </lineage>
</organism>
<dbReference type="InterPro" id="IPR016181">
    <property type="entry name" value="Acyl_CoA_acyltransferase"/>
</dbReference>
<proteinExistence type="predicted"/>
<evidence type="ECO:0000313" key="2">
    <source>
        <dbReference type="EMBL" id="MCQ8772110.1"/>
    </source>
</evidence>
<dbReference type="Proteomes" id="UP001142374">
    <property type="component" value="Unassembled WGS sequence"/>
</dbReference>
<reference evidence="2" key="1">
    <citation type="submission" date="2022-06" db="EMBL/GenBank/DDBJ databases">
        <title>WGS of actinobacteria.</title>
        <authorList>
            <person name="Thawai C."/>
        </authorList>
    </citation>
    <scope>NUCLEOTIDE SEQUENCE</scope>
    <source>
        <strain evidence="2">AA8</strain>
    </source>
</reference>